<dbReference type="Pfam" id="PF18962">
    <property type="entry name" value="Por_Secre_tail"/>
    <property type="match status" value="1"/>
</dbReference>
<comment type="caution">
    <text evidence="2">The sequence shown here is derived from an EMBL/GenBank/DDBJ whole genome shotgun (WGS) entry which is preliminary data.</text>
</comment>
<feature type="domain" description="Secretion system C-terminal sorting" evidence="1">
    <location>
        <begin position="780"/>
        <end position="847"/>
    </location>
</feature>
<dbReference type="InterPro" id="IPR017853">
    <property type="entry name" value="GH"/>
</dbReference>
<evidence type="ECO:0000313" key="2">
    <source>
        <dbReference type="EMBL" id="EJZ63902.1"/>
    </source>
</evidence>
<dbReference type="AlphaFoldDB" id="K0WXE6"/>
<dbReference type="PATRIC" id="fig|742726.3.peg.1825"/>
<dbReference type="OrthoDB" id="6949258at2"/>
<dbReference type="Proteomes" id="UP000006044">
    <property type="component" value="Unassembled WGS sequence"/>
</dbReference>
<dbReference type="EMBL" id="ADLE01000011">
    <property type="protein sequence ID" value="EJZ63902.1"/>
    <property type="molecule type" value="Genomic_DNA"/>
</dbReference>
<gene>
    <name evidence="2" type="ORF">HMPREF9448_01741</name>
</gene>
<dbReference type="NCBIfam" id="TIGR04183">
    <property type="entry name" value="Por_Secre_tail"/>
    <property type="match status" value="1"/>
</dbReference>
<proteinExistence type="predicted"/>
<dbReference type="RefSeq" id="WP_008862200.1">
    <property type="nucleotide sequence ID" value="NZ_JH815204.1"/>
</dbReference>
<organism evidence="2 3">
    <name type="scientific">Barnesiella intestinihominis YIT 11860</name>
    <dbReference type="NCBI Taxonomy" id="742726"/>
    <lineage>
        <taxon>Bacteria</taxon>
        <taxon>Pseudomonadati</taxon>
        <taxon>Bacteroidota</taxon>
        <taxon>Bacteroidia</taxon>
        <taxon>Bacteroidales</taxon>
        <taxon>Barnesiellaceae</taxon>
        <taxon>Barnesiella</taxon>
    </lineage>
</organism>
<protein>
    <submittedName>
        <fullName evidence="2">Por secretion system C-terminal sorting domain-containing protein</fullName>
    </submittedName>
</protein>
<sequence length="851" mass="94550">MKKICSSIFRVLVIPYVMCGFVAAQNSYTLNGLSELKEFTAGSVEETVENLTLIEPEGSEMIPESEILKLTDRVKKITGTLTMEGLSQLTTTTGLIDVIDCSEAGFVFRDCPVLSDMDAFADEDKFSVIHGDFIIENCPQVMTGAATAHLDKSFSKIREVQGDLKLTNITTAMNKPQKIFPYLEKVEGDFVVDGCSRLYYFTNGDNTENMPLTYIGGDLVLTNNRSLQRLNGFGSLKHLGGNVSILDNGAIPEEPSDDNVIGFCKIKYYEMAGILNEEATVQLGRSTSLIDFNSLSPCPYEVVEDISGTFKAVPANRFLNSIGMNTSINSRGENVNTTEEIMRYLGARWIRTSVGGSVSSLTNLPETSLPGAGTSIASYKQLYDNAGIRFSAGLGAGGQERNIPNLINNVKRIIDATSPDAIIAIEGNNEPNNRNWYVIFEGEVGGGNKEGKNNWKPVARMQKKLYEDVKADPVLGKDGYNYPVWSLTYGGASGENVGLQYLKVPEDDMAVPEEFRGVTFADVANLHNYFNHPSFKFPQNNQTWRAAEPSTNVPPGCDVLYRHFGVTWLNKYKGYLTDEELEALPRVTTETGSTISDAVTEEMQGLLYMSLYLAQFAQGFDYTAMYLLTDRRDESGNQSFGFYDKFYNPRQSAHYLHNLTTILKDDKDIDEPGELTYSITGRTITVHDLLLQKNNGTFELVIWGEKYEGGSDRITVGFDQTYDEVWVYNPTKGTAPEMVLNNVNSIELDISNHPYIIEIGEHPESSVEDMKNDDFQIRAFPNPVIRNLTIYSDTEIGKVSLFDMMGNCVYSGRVYDKVYTVDMDNLPAGAYILSVLDESGNCIKKQKVIKS</sequence>
<dbReference type="HOGENOM" id="CLU_338803_0_0_10"/>
<accession>K0WXE6</accession>
<dbReference type="InterPro" id="IPR026444">
    <property type="entry name" value="Secre_tail"/>
</dbReference>
<evidence type="ECO:0000259" key="1">
    <source>
        <dbReference type="Pfam" id="PF18962"/>
    </source>
</evidence>
<evidence type="ECO:0000313" key="3">
    <source>
        <dbReference type="Proteomes" id="UP000006044"/>
    </source>
</evidence>
<reference evidence="2 3" key="1">
    <citation type="submission" date="2012-08" db="EMBL/GenBank/DDBJ databases">
        <title>The Genome Sequence of Barnesiella intestinihominis YIT 11860.</title>
        <authorList>
            <consortium name="The Broad Institute Genome Sequencing Platform"/>
            <person name="Earl A."/>
            <person name="Ward D."/>
            <person name="Feldgarden M."/>
            <person name="Gevers D."/>
            <person name="Morotomi M."/>
            <person name="Walker B."/>
            <person name="Young S.K."/>
            <person name="Zeng Q."/>
            <person name="Gargeya S."/>
            <person name="Fitzgerald M."/>
            <person name="Haas B."/>
            <person name="Abouelleil A."/>
            <person name="Alvarado L."/>
            <person name="Arachchi H.M."/>
            <person name="Berlin A.M."/>
            <person name="Chapman S.B."/>
            <person name="Goldberg J."/>
            <person name="Griggs A."/>
            <person name="Gujja S."/>
            <person name="Hansen M."/>
            <person name="Howarth C."/>
            <person name="Imamovic A."/>
            <person name="Larimer J."/>
            <person name="McCowen C."/>
            <person name="Montmayeur A."/>
            <person name="Murphy C."/>
            <person name="Neiman D."/>
            <person name="Pearson M."/>
            <person name="Priest M."/>
            <person name="Roberts A."/>
            <person name="Saif S."/>
            <person name="Shea T."/>
            <person name="Sisk P."/>
            <person name="Sykes S."/>
            <person name="Wortman J."/>
            <person name="Nusbaum C."/>
            <person name="Birren B."/>
        </authorList>
    </citation>
    <scope>NUCLEOTIDE SEQUENCE [LARGE SCALE GENOMIC DNA]</scope>
    <source>
        <strain evidence="2 3">YIT 11860</strain>
    </source>
</reference>
<dbReference type="GeneID" id="77850075"/>
<dbReference type="InterPro" id="IPR036941">
    <property type="entry name" value="Rcpt_L-dom_sf"/>
</dbReference>
<dbReference type="Gene3D" id="3.20.20.80">
    <property type="entry name" value="Glycosidases"/>
    <property type="match status" value="1"/>
</dbReference>
<name>K0WXE6_9BACT</name>
<dbReference type="STRING" id="742726.HMPREF9448_01741"/>
<dbReference type="SUPFAM" id="SSF51445">
    <property type="entry name" value="(Trans)glycosidases"/>
    <property type="match status" value="1"/>
</dbReference>
<dbReference type="eggNOG" id="COG5309">
    <property type="taxonomic scope" value="Bacteria"/>
</dbReference>
<dbReference type="Gene3D" id="3.80.20.20">
    <property type="entry name" value="Receptor L-domain"/>
    <property type="match status" value="1"/>
</dbReference>
<keyword evidence="3" id="KW-1185">Reference proteome</keyword>